<dbReference type="OrthoDB" id="9812435at2"/>
<dbReference type="AlphaFoldDB" id="A0A4Y9EKK4"/>
<evidence type="ECO:0000259" key="5">
    <source>
        <dbReference type="PROSITE" id="PS50931"/>
    </source>
</evidence>
<dbReference type="FunFam" id="1.10.10.10:FF:000001">
    <property type="entry name" value="LysR family transcriptional regulator"/>
    <property type="match status" value="1"/>
</dbReference>
<dbReference type="InterPro" id="IPR000847">
    <property type="entry name" value="LysR_HTH_N"/>
</dbReference>
<name>A0A4Y9EKK4_9SPHN</name>
<dbReference type="InterPro" id="IPR005119">
    <property type="entry name" value="LysR_subst-bd"/>
</dbReference>
<keyword evidence="7" id="KW-1185">Reference proteome</keyword>
<dbReference type="PROSITE" id="PS50931">
    <property type="entry name" value="HTH_LYSR"/>
    <property type="match status" value="1"/>
</dbReference>
<dbReference type="Proteomes" id="UP000297737">
    <property type="component" value="Unassembled WGS sequence"/>
</dbReference>
<evidence type="ECO:0000256" key="3">
    <source>
        <dbReference type="ARBA" id="ARBA00023125"/>
    </source>
</evidence>
<dbReference type="Pfam" id="PF03466">
    <property type="entry name" value="LysR_substrate"/>
    <property type="match status" value="1"/>
</dbReference>
<dbReference type="InterPro" id="IPR036388">
    <property type="entry name" value="WH-like_DNA-bd_sf"/>
</dbReference>
<dbReference type="InterPro" id="IPR036390">
    <property type="entry name" value="WH_DNA-bd_sf"/>
</dbReference>
<sequence>MTGRFEDMEAFVAVAGAGSFTAAAARLGGSTSQLSRRVTELETRLGARLFHRTTRTLALTEAGAAYLEAATRLLDDARAAEEAVAGLRGALTGTIRLSAPLAFGTGHLAPVLYDFMARHPALNIDLLLDDRSVDLVGEGVDLGLRVSVTMADSGLISRVLRPVTRVIVGSPAYLDAHGRPDRPEALTAHPCLLYRNLPVADQWRFATPDGFRQFRGPERLRADNGTVMLGAAIAGLGLAELPDFIVSKALADGHLELLLPDHCLQTSALRLVYPPAGRLSAKVRALADFLAERFAVPAAL</sequence>
<evidence type="ECO:0000256" key="1">
    <source>
        <dbReference type="ARBA" id="ARBA00009437"/>
    </source>
</evidence>
<dbReference type="Pfam" id="PF00126">
    <property type="entry name" value="HTH_1"/>
    <property type="match status" value="1"/>
</dbReference>
<dbReference type="CDD" id="cd08422">
    <property type="entry name" value="PBP2_CrgA_like"/>
    <property type="match status" value="1"/>
</dbReference>
<dbReference type="InterPro" id="IPR058163">
    <property type="entry name" value="LysR-type_TF_proteobact-type"/>
</dbReference>
<dbReference type="SUPFAM" id="SSF46785">
    <property type="entry name" value="Winged helix' DNA-binding domain"/>
    <property type="match status" value="1"/>
</dbReference>
<dbReference type="GO" id="GO:0003700">
    <property type="term" value="F:DNA-binding transcription factor activity"/>
    <property type="evidence" value="ECO:0007669"/>
    <property type="project" value="InterPro"/>
</dbReference>
<organism evidence="6 7">
    <name type="scientific">Glacieibacterium arshaanense</name>
    <dbReference type="NCBI Taxonomy" id="2511025"/>
    <lineage>
        <taxon>Bacteria</taxon>
        <taxon>Pseudomonadati</taxon>
        <taxon>Pseudomonadota</taxon>
        <taxon>Alphaproteobacteria</taxon>
        <taxon>Sphingomonadales</taxon>
        <taxon>Sphingosinicellaceae</taxon>
        <taxon>Glacieibacterium</taxon>
    </lineage>
</organism>
<keyword evidence="3" id="KW-0238">DNA-binding</keyword>
<dbReference type="EMBL" id="SIHO01000003">
    <property type="protein sequence ID" value="TFU01238.1"/>
    <property type="molecule type" value="Genomic_DNA"/>
</dbReference>
<keyword evidence="4" id="KW-0804">Transcription</keyword>
<dbReference type="GO" id="GO:0043565">
    <property type="term" value="F:sequence-specific DNA binding"/>
    <property type="evidence" value="ECO:0007669"/>
    <property type="project" value="TreeGrafter"/>
</dbReference>
<gene>
    <name evidence="6" type="ORF">EUV02_13115</name>
</gene>
<dbReference type="Gene3D" id="1.10.10.10">
    <property type="entry name" value="Winged helix-like DNA-binding domain superfamily/Winged helix DNA-binding domain"/>
    <property type="match status" value="1"/>
</dbReference>
<dbReference type="PANTHER" id="PTHR30537">
    <property type="entry name" value="HTH-TYPE TRANSCRIPTIONAL REGULATOR"/>
    <property type="match status" value="1"/>
</dbReference>
<dbReference type="GO" id="GO:0006351">
    <property type="term" value="P:DNA-templated transcription"/>
    <property type="evidence" value="ECO:0007669"/>
    <property type="project" value="TreeGrafter"/>
</dbReference>
<keyword evidence="2" id="KW-0805">Transcription regulation</keyword>
<proteinExistence type="inferred from homology"/>
<dbReference type="Gene3D" id="3.40.190.290">
    <property type="match status" value="1"/>
</dbReference>
<evidence type="ECO:0000313" key="7">
    <source>
        <dbReference type="Proteomes" id="UP000297737"/>
    </source>
</evidence>
<reference evidence="6 7" key="1">
    <citation type="submission" date="2019-02" db="EMBL/GenBank/DDBJ databases">
        <title>Polymorphobacter sp. isolated from the lake at the Tibet of China.</title>
        <authorList>
            <person name="Li A."/>
        </authorList>
    </citation>
    <scope>NUCLEOTIDE SEQUENCE [LARGE SCALE GENOMIC DNA]</scope>
    <source>
        <strain evidence="6 7">DJ1R-1</strain>
    </source>
</reference>
<evidence type="ECO:0000313" key="6">
    <source>
        <dbReference type="EMBL" id="TFU01238.1"/>
    </source>
</evidence>
<dbReference type="SUPFAM" id="SSF53850">
    <property type="entry name" value="Periplasmic binding protein-like II"/>
    <property type="match status" value="1"/>
</dbReference>
<protein>
    <submittedName>
        <fullName evidence="6">LysR family transcriptional regulator</fullName>
    </submittedName>
</protein>
<comment type="similarity">
    <text evidence="1">Belongs to the LysR transcriptional regulatory family.</text>
</comment>
<dbReference type="RefSeq" id="WP_135246742.1">
    <property type="nucleotide sequence ID" value="NZ_SIHO01000003.1"/>
</dbReference>
<accession>A0A4Y9EKK4</accession>
<evidence type="ECO:0000256" key="2">
    <source>
        <dbReference type="ARBA" id="ARBA00023015"/>
    </source>
</evidence>
<dbReference type="PANTHER" id="PTHR30537:SF5">
    <property type="entry name" value="HTH-TYPE TRANSCRIPTIONAL ACTIVATOR TTDR-RELATED"/>
    <property type="match status" value="1"/>
</dbReference>
<feature type="domain" description="HTH lysR-type" evidence="5">
    <location>
        <begin position="1"/>
        <end position="60"/>
    </location>
</feature>
<comment type="caution">
    <text evidence="6">The sequence shown here is derived from an EMBL/GenBank/DDBJ whole genome shotgun (WGS) entry which is preliminary data.</text>
</comment>
<evidence type="ECO:0000256" key="4">
    <source>
        <dbReference type="ARBA" id="ARBA00023163"/>
    </source>
</evidence>